<dbReference type="AlphaFoldDB" id="A0A915IY10"/>
<evidence type="ECO:0000256" key="3">
    <source>
        <dbReference type="ARBA" id="ARBA00022448"/>
    </source>
</evidence>
<evidence type="ECO:0000256" key="1">
    <source>
        <dbReference type="ARBA" id="ARBA00002549"/>
    </source>
</evidence>
<comment type="function">
    <text evidence="1">Has a glutathione-disulfide oxidoreductase activity in the presence of NADPH and glutathione reductase. Reduces low molecular weight disulfides and proteins.</text>
</comment>
<dbReference type="Pfam" id="PF00462">
    <property type="entry name" value="Glutaredoxin"/>
    <property type="match status" value="1"/>
</dbReference>
<dbReference type="PANTHER" id="PTHR45694">
    <property type="entry name" value="GLUTAREDOXIN 2"/>
    <property type="match status" value="1"/>
</dbReference>
<dbReference type="InterPro" id="IPR011767">
    <property type="entry name" value="GLR_AS"/>
</dbReference>
<name>A0A915IY10_ROMCU</name>
<dbReference type="FunFam" id="3.40.30.10:FF:000026">
    <property type="entry name" value="Glutaredoxin 2"/>
    <property type="match status" value="1"/>
</dbReference>
<dbReference type="CDD" id="cd03419">
    <property type="entry name" value="GRX_GRXh_1_2_like"/>
    <property type="match status" value="1"/>
</dbReference>
<evidence type="ECO:0000259" key="11">
    <source>
        <dbReference type="Pfam" id="PF00462"/>
    </source>
</evidence>
<reference evidence="13" key="1">
    <citation type="submission" date="2022-11" db="UniProtKB">
        <authorList>
            <consortium name="WormBaseParasite"/>
        </authorList>
    </citation>
    <scope>IDENTIFICATION</scope>
</reference>
<dbReference type="NCBIfam" id="TIGR02180">
    <property type="entry name" value="GRX_euk"/>
    <property type="match status" value="1"/>
</dbReference>
<dbReference type="SUPFAM" id="SSF52833">
    <property type="entry name" value="Thioredoxin-like"/>
    <property type="match status" value="1"/>
</dbReference>
<evidence type="ECO:0000256" key="6">
    <source>
        <dbReference type="ARBA" id="ARBA00023206"/>
    </source>
</evidence>
<evidence type="ECO:0000256" key="9">
    <source>
        <dbReference type="ARBA" id="ARBA00038558"/>
    </source>
</evidence>
<dbReference type="PRINTS" id="PR00160">
    <property type="entry name" value="GLUTAREDOXIN"/>
</dbReference>
<evidence type="ECO:0000313" key="12">
    <source>
        <dbReference type="Proteomes" id="UP000887565"/>
    </source>
</evidence>
<keyword evidence="4" id="KW-0249">Electron transport</keyword>
<dbReference type="Proteomes" id="UP000887565">
    <property type="component" value="Unplaced"/>
</dbReference>
<keyword evidence="6" id="KW-0318">Glutathionylation</keyword>
<keyword evidence="5" id="KW-1015">Disulfide bond</keyword>
<organism evidence="12 13">
    <name type="scientific">Romanomermis culicivorax</name>
    <name type="common">Nematode worm</name>
    <dbReference type="NCBI Taxonomy" id="13658"/>
    <lineage>
        <taxon>Eukaryota</taxon>
        <taxon>Metazoa</taxon>
        <taxon>Ecdysozoa</taxon>
        <taxon>Nematoda</taxon>
        <taxon>Enoplea</taxon>
        <taxon>Dorylaimia</taxon>
        <taxon>Mermithida</taxon>
        <taxon>Mermithoidea</taxon>
        <taxon>Mermithidae</taxon>
        <taxon>Romanomermis</taxon>
    </lineage>
</organism>
<dbReference type="GO" id="GO:0015038">
    <property type="term" value="F:glutathione disulfide oxidoreductase activity"/>
    <property type="evidence" value="ECO:0007669"/>
    <property type="project" value="TreeGrafter"/>
</dbReference>
<evidence type="ECO:0000313" key="13">
    <source>
        <dbReference type="WBParaSite" id="nRc.2.0.1.t18718-RA"/>
    </source>
</evidence>
<dbReference type="Gene3D" id="3.40.30.10">
    <property type="entry name" value="Glutaredoxin"/>
    <property type="match status" value="1"/>
</dbReference>
<evidence type="ECO:0000256" key="5">
    <source>
        <dbReference type="ARBA" id="ARBA00023157"/>
    </source>
</evidence>
<dbReference type="GO" id="GO:0005737">
    <property type="term" value="C:cytoplasm"/>
    <property type="evidence" value="ECO:0007669"/>
    <property type="project" value="TreeGrafter"/>
</dbReference>
<keyword evidence="12" id="KW-1185">Reference proteome</keyword>
<sequence length="109" mass="12131">MANAARQFVESKLNSTKVVVFSATYCPYCTKAKDTLAKFKIPPANYQIIELDQDVEDGEEIKDYLKEITGARSVPRVFIDKKFIGGGDDTVRLDASGELEKMLKDAHAL</sequence>
<dbReference type="InterPro" id="IPR002109">
    <property type="entry name" value="Glutaredoxin"/>
</dbReference>
<dbReference type="InterPro" id="IPR036249">
    <property type="entry name" value="Thioredoxin-like_sf"/>
</dbReference>
<dbReference type="OMA" id="YSMEARE"/>
<comment type="function">
    <text evidence="8">Glutathione-dependent oxidoreductase that facilitates the maintenance of mitochondrial redox homeostasis upon induction of apoptosis by oxidative stress. Involved in response to hydrogen peroxide and regulation of apoptosis caused by oxidative stress. Acts as a very efficient catalyst of monothiol reactions because of its high affinity for protein glutathione-mixed disulfides. Can receive electrons not only from glutathione (GSH), but also from thioredoxin reductase supporting both monothiol and dithiol reactions. Efficiently catalyzes both glutathionylation and deglutathionylation of mitochondrial complex I, which in turn regulates the superoxide production by the complex. Overexpression decreases the susceptibility to apoptosis and prevents loss of cardiolipin and cytochrome c release.</text>
</comment>
<dbReference type="PROSITE" id="PS51354">
    <property type="entry name" value="GLUTAREDOXIN_2"/>
    <property type="match status" value="1"/>
</dbReference>
<evidence type="ECO:0000256" key="2">
    <source>
        <dbReference type="ARBA" id="ARBA00007787"/>
    </source>
</evidence>
<feature type="domain" description="Glutaredoxin" evidence="11">
    <location>
        <begin position="18"/>
        <end position="84"/>
    </location>
</feature>
<dbReference type="GO" id="GO:0034599">
    <property type="term" value="P:cellular response to oxidative stress"/>
    <property type="evidence" value="ECO:0007669"/>
    <property type="project" value="TreeGrafter"/>
</dbReference>
<proteinExistence type="inferred from homology"/>
<evidence type="ECO:0000256" key="4">
    <source>
        <dbReference type="ARBA" id="ARBA00022982"/>
    </source>
</evidence>
<keyword evidence="3" id="KW-0813">Transport</keyword>
<comment type="subunit">
    <text evidence="9">Monomer; active form. Homodimer; inactive form. The homodimer is probably linked by 1 2Fe-2S cluster.</text>
</comment>
<accession>A0A915IY10</accession>
<evidence type="ECO:0000256" key="10">
    <source>
        <dbReference type="ARBA" id="ARBA00039819"/>
    </source>
</evidence>
<evidence type="ECO:0000256" key="7">
    <source>
        <dbReference type="ARBA" id="ARBA00023284"/>
    </source>
</evidence>
<dbReference type="PROSITE" id="PS00195">
    <property type="entry name" value="GLUTAREDOXIN_1"/>
    <property type="match status" value="1"/>
</dbReference>
<keyword evidence="7" id="KW-0676">Redox-active center</keyword>
<comment type="similarity">
    <text evidence="2">Belongs to the glutaredoxin family.</text>
</comment>
<evidence type="ECO:0000256" key="8">
    <source>
        <dbReference type="ARBA" id="ARBA00037470"/>
    </source>
</evidence>
<dbReference type="PANTHER" id="PTHR45694:SF18">
    <property type="entry name" value="GLUTAREDOXIN-1-RELATED"/>
    <property type="match status" value="1"/>
</dbReference>
<dbReference type="WBParaSite" id="nRc.2.0.1.t18718-RA">
    <property type="protein sequence ID" value="nRc.2.0.1.t18718-RA"/>
    <property type="gene ID" value="nRc.2.0.1.g18718"/>
</dbReference>
<protein>
    <recommendedName>
        <fullName evidence="10">Glutaredoxin-2, mitochondrial</fullName>
    </recommendedName>
</protein>
<dbReference type="InterPro" id="IPR014025">
    <property type="entry name" value="Glutaredoxin_subgr"/>
</dbReference>
<dbReference type="InterPro" id="IPR011899">
    <property type="entry name" value="Glutaredoxin_euk/vir"/>
</dbReference>